<dbReference type="SUPFAM" id="SSF52833">
    <property type="entry name" value="Thioredoxin-like"/>
    <property type="match status" value="1"/>
</dbReference>
<keyword evidence="3" id="KW-1015">Disulfide bond</keyword>
<evidence type="ECO:0000313" key="7">
    <source>
        <dbReference type="EMBL" id="MBB5985080.1"/>
    </source>
</evidence>
<organism evidence="7 8">
    <name type="scientific">Sphingobium lignivorans</name>
    <dbReference type="NCBI Taxonomy" id="2735886"/>
    <lineage>
        <taxon>Bacteria</taxon>
        <taxon>Pseudomonadati</taxon>
        <taxon>Pseudomonadota</taxon>
        <taxon>Alphaproteobacteria</taxon>
        <taxon>Sphingomonadales</taxon>
        <taxon>Sphingomonadaceae</taxon>
        <taxon>Sphingobium</taxon>
    </lineage>
</organism>
<keyword evidence="5" id="KW-1133">Transmembrane helix</keyword>
<feature type="transmembrane region" description="Helical" evidence="5">
    <location>
        <begin position="42"/>
        <end position="63"/>
    </location>
</feature>
<comment type="subcellular location">
    <subcellularLocation>
        <location evidence="1">Cell envelope</location>
    </subcellularLocation>
</comment>
<dbReference type="Gene3D" id="3.40.30.10">
    <property type="entry name" value="Glutaredoxin"/>
    <property type="match status" value="1"/>
</dbReference>
<proteinExistence type="predicted"/>
<dbReference type="GO" id="GO:0016853">
    <property type="term" value="F:isomerase activity"/>
    <property type="evidence" value="ECO:0007669"/>
    <property type="project" value="UniProtKB-KW"/>
</dbReference>
<keyword evidence="2" id="KW-0201">Cytochrome c-type biogenesis</keyword>
<reference evidence="7 8" key="1">
    <citation type="submission" date="2020-08" db="EMBL/GenBank/DDBJ databases">
        <title>Exploring microbial biodiversity for novel pathways involved in the catabolism of aromatic compounds derived from lignin.</title>
        <authorList>
            <person name="Elkins J."/>
        </authorList>
    </citation>
    <scope>NUCLEOTIDE SEQUENCE [LARGE SCALE GENOMIC DNA]</scope>
    <source>
        <strain evidence="7 8">B1D3A</strain>
    </source>
</reference>
<dbReference type="InterPro" id="IPR017937">
    <property type="entry name" value="Thioredoxin_CS"/>
</dbReference>
<keyword evidence="5" id="KW-0812">Transmembrane</keyword>
<dbReference type="InterPro" id="IPR050553">
    <property type="entry name" value="Thioredoxin_ResA/DsbE_sf"/>
</dbReference>
<dbReference type="Proteomes" id="UP001138540">
    <property type="component" value="Unassembled WGS sequence"/>
</dbReference>
<feature type="transmembrane region" description="Helical" evidence="5">
    <location>
        <begin position="75"/>
        <end position="99"/>
    </location>
</feature>
<feature type="domain" description="Thioredoxin" evidence="6">
    <location>
        <begin position="130"/>
        <end position="268"/>
    </location>
</feature>
<keyword evidence="4" id="KW-0676">Redox-active center</keyword>
<feature type="transmembrane region" description="Helical" evidence="5">
    <location>
        <begin position="6"/>
        <end position="30"/>
    </location>
</feature>
<dbReference type="InterPro" id="IPR013766">
    <property type="entry name" value="Thioredoxin_domain"/>
</dbReference>
<sequence>MSNILHIGPVMVPLDRLVALALMLLFLTACEWRLRRDGRRSAFWPGLLALAAGLIAARGAYVWQHRVSFALDPIAALHVWLGGWSWSAGVVAAGAVLVLSLRRARPAAQGLALLAALTLLWAGFERLAPRDPPLMLPASLAFERLDGDSLTLGDVRGGPVVLNLWATWCPPCRRELPMLVQAAAEPGMPPVLLVDQGEEAGHVRHFLETERLSTAPVLLDPDSRLGEITGGKALPTTLFVDGDGVVRHSHVGQISRVQLDIALRTLRAGSDGAP</sequence>
<protein>
    <submittedName>
        <fullName evidence="7">Thiol-disulfide isomerase/thioredoxin</fullName>
    </submittedName>
</protein>
<evidence type="ECO:0000256" key="3">
    <source>
        <dbReference type="ARBA" id="ARBA00023157"/>
    </source>
</evidence>
<evidence type="ECO:0000259" key="6">
    <source>
        <dbReference type="PROSITE" id="PS51352"/>
    </source>
</evidence>
<dbReference type="RefSeq" id="WP_184150984.1">
    <property type="nucleotide sequence ID" value="NZ_JACHKA010000001.1"/>
</dbReference>
<dbReference type="PANTHER" id="PTHR42852:SF6">
    <property type="entry name" value="THIOL:DISULFIDE INTERCHANGE PROTEIN DSBE"/>
    <property type="match status" value="1"/>
</dbReference>
<gene>
    <name evidence="7" type="ORF">HNP60_001054</name>
</gene>
<dbReference type="InterPro" id="IPR013740">
    <property type="entry name" value="Redoxin"/>
</dbReference>
<keyword evidence="7" id="KW-0413">Isomerase</keyword>
<dbReference type="EMBL" id="JACHKA010000001">
    <property type="protein sequence ID" value="MBB5985080.1"/>
    <property type="molecule type" value="Genomic_DNA"/>
</dbReference>
<accession>A0ABR6NCT0</accession>
<evidence type="ECO:0000313" key="8">
    <source>
        <dbReference type="Proteomes" id="UP001138540"/>
    </source>
</evidence>
<comment type="caution">
    <text evidence="7">The sequence shown here is derived from an EMBL/GenBank/DDBJ whole genome shotgun (WGS) entry which is preliminary data.</text>
</comment>
<feature type="transmembrane region" description="Helical" evidence="5">
    <location>
        <begin position="106"/>
        <end position="124"/>
    </location>
</feature>
<keyword evidence="5" id="KW-0472">Membrane</keyword>
<dbReference type="InterPro" id="IPR036249">
    <property type="entry name" value="Thioredoxin-like_sf"/>
</dbReference>
<evidence type="ECO:0000256" key="4">
    <source>
        <dbReference type="ARBA" id="ARBA00023284"/>
    </source>
</evidence>
<keyword evidence="8" id="KW-1185">Reference proteome</keyword>
<dbReference type="CDD" id="cd02966">
    <property type="entry name" value="TlpA_like_family"/>
    <property type="match status" value="1"/>
</dbReference>
<dbReference type="PANTHER" id="PTHR42852">
    <property type="entry name" value="THIOL:DISULFIDE INTERCHANGE PROTEIN DSBE"/>
    <property type="match status" value="1"/>
</dbReference>
<evidence type="ECO:0000256" key="1">
    <source>
        <dbReference type="ARBA" id="ARBA00004196"/>
    </source>
</evidence>
<dbReference type="PROSITE" id="PS00194">
    <property type="entry name" value="THIOREDOXIN_1"/>
    <property type="match status" value="1"/>
</dbReference>
<name>A0ABR6NCT0_9SPHN</name>
<dbReference type="Pfam" id="PF08534">
    <property type="entry name" value="Redoxin"/>
    <property type="match status" value="1"/>
</dbReference>
<dbReference type="PROSITE" id="PS51352">
    <property type="entry name" value="THIOREDOXIN_2"/>
    <property type="match status" value="1"/>
</dbReference>
<evidence type="ECO:0000256" key="2">
    <source>
        <dbReference type="ARBA" id="ARBA00022748"/>
    </source>
</evidence>
<evidence type="ECO:0000256" key="5">
    <source>
        <dbReference type="SAM" id="Phobius"/>
    </source>
</evidence>